<dbReference type="InterPro" id="IPR036736">
    <property type="entry name" value="ACP-like_sf"/>
</dbReference>
<evidence type="ECO:0000313" key="6">
    <source>
        <dbReference type="Proteomes" id="UP000596857"/>
    </source>
</evidence>
<evidence type="ECO:0000259" key="4">
    <source>
        <dbReference type="PROSITE" id="PS50075"/>
    </source>
</evidence>
<dbReference type="InterPro" id="IPR009081">
    <property type="entry name" value="PP-bd_ACP"/>
</dbReference>
<dbReference type="InterPro" id="IPR029063">
    <property type="entry name" value="SAM-dependent_MTases_sf"/>
</dbReference>
<proteinExistence type="predicted"/>
<keyword evidence="1" id="KW-0596">Phosphopantetheine</keyword>
<dbReference type="Pfam" id="PF00561">
    <property type="entry name" value="Abhydrolase_1"/>
    <property type="match status" value="1"/>
</dbReference>
<dbReference type="PANTHER" id="PTHR43798">
    <property type="entry name" value="MONOACYLGLYCEROL LIPASE"/>
    <property type="match status" value="1"/>
</dbReference>
<dbReference type="RefSeq" id="WP_171715715.1">
    <property type="nucleotide sequence ID" value="NZ_WHOB01000012.1"/>
</dbReference>
<dbReference type="Pfam" id="PF08242">
    <property type="entry name" value="Methyltransf_12"/>
    <property type="match status" value="1"/>
</dbReference>
<dbReference type="InterPro" id="IPR020806">
    <property type="entry name" value="PKS_PP-bd"/>
</dbReference>
<dbReference type="Gene3D" id="3.40.50.150">
    <property type="entry name" value="Vaccinia Virus protein VP39"/>
    <property type="match status" value="1"/>
</dbReference>
<evidence type="ECO:0000256" key="3">
    <source>
        <dbReference type="SAM" id="MobiDB-lite"/>
    </source>
</evidence>
<gene>
    <name evidence="5" type="ORF">GC101_00830</name>
</gene>
<dbReference type="SMART" id="SM00823">
    <property type="entry name" value="PKS_PP"/>
    <property type="match status" value="1"/>
</dbReference>
<dbReference type="SUPFAM" id="SSF47336">
    <property type="entry name" value="ACP-like"/>
    <property type="match status" value="1"/>
</dbReference>
<dbReference type="InterPro" id="IPR029058">
    <property type="entry name" value="AB_hydrolase_fold"/>
</dbReference>
<sequence length="852" mass="95481">MSTYSRMQLLKLVENQQMSPEEALKIIRENSQRPAGQPQHQPQPPIQEEPLNAAPAERQDLGSQLNKLLVEGVATLLKVPAGKIHPDADWKSFGFDSISFTAFHSYLTEKLEFSFPLDVFFEYSTIHTLTGFLLTQSSGAEVSFSGEPAVQPTGHLLSQSPAETGKFTPARQDSLWLVNSADTFFLDFWSKLADSSINAPGTGYPPLSTAELDSVPHKYIQLLVNTSAGQKMEVIISGQGKPLVIVGGVGMASPMILHQLDYFSSRCRVISIHNPGCGLSEDIDNYSLEHRVKVIAEVLDNLGVNGPVDFVGISWGGLVGQTFSVEYPERVSSLILVSSIYEIVNENPQMNADAAMRKDLEAVPRGDDSLELMEYGKSINKQIFTKYMEYYLPGNHKSYSTIQLIGRIQVPVLIVYGKNDTIINTRQSKEMAVAIPGARCVEMEDAAHFLFMTHHEQLHRAMEEFIFLPEAEPFSLRDSYAQILDAEQSRRAELDIRGIEGYEGLEERLNELCMSYAYRYIRQCGLDTTPGTIHDRTEWVKRLKILPGYTKLLDCMIDMLAEDGVVKLLNSRVKFIKAEAEIPQPQELYEACLHDFPEFRGMLQFLDYCTGNYKDALSGRIPPVSVLFPKGSSDALERSNRDTVEHGRERVYARVVHDILSMLISRGGGGGPLNILEVGGGTGLLTRQLLDLAELPNVNYYFTDIGEYFVNKAKDDPEFTSLRFKTFDISKNPAEQGLALHSFDVVLGLNVVHATKDIGGTLTNLRQLLVPGGMMMLIEACKRLRWVDMVWGLAEGWWMFEDRSLRDKSPIIDPYAWEKVFVDAGYQDIQVFPGDDERRFMADCVLIAAHKR</sequence>
<dbReference type="Gene3D" id="1.10.1200.10">
    <property type="entry name" value="ACP-like"/>
    <property type="match status" value="1"/>
</dbReference>
<dbReference type="Pfam" id="PF00550">
    <property type="entry name" value="PP-binding"/>
    <property type="match status" value="1"/>
</dbReference>
<dbReference type="PRINTS" id="PR00111">
    <property type="entry name" value="ABHYDROLASE"/>
</dbReference>
<feature type="region of interest" description="Disordered" evidence="3">
    <location>
        <begin position="26"/>
        <end position="49"/>
    </location>
</feature>
<accession>A0ABX1YBH2</accession>
<evidence type="ECO:0000313" key="5">
    <source>
        <dbReference type="EMBL" id="NOU77416.1"/>
    </source>
</evidence>
<organism evidence="5 6">
    <name type="scientific">Paenibacillus phytohabitans</name>
    <dbReference type="NCBI Taxonomy" id="2654978"/>
    <lineage>
        <taxon>Bacteria</taxon>
        <taxon>Bacillati</taxon>
        <taxon>Bacillota</taxon>
        <taxon>Bacilli</taxon>
        <taxon>Bacillales</taxon>
        <taxon>Paenibacillaceae</taxon>
        <taxon>Paenibacillus</taxon>
    </lineage>
</organism>
<evidence type="ECO:0000256" key="1">
    <source>
        <dbReference type="ARBA" id="ARBA00022450"/>
    </source>
</evidence>
<keyword evidence="5" id="KW-0378">Hydrolase</keyword>
<keyword evidence="6" id="KW-1185">Reference proteome</keyword>
<feature type="domain" description="Carrier" evidence="4">
    <location>
        <begin position="60"/>
        <end position="137"/>
    </location>
</feature>
<name>A0ABX1YBH2_9BACL</name>
<dbReference type="SUPFAM" id="SSF53474">
    <property type="entry name" value="alpha/beta-Hydrolases"/>
    <property type="match status" value="1"/>
</dbReference>
<keyword evidence="2" id="KW-0597">Phosphoprotein</keyword>
<dbReference type="EMBL" id="WHOB01000012">
    <property type="protein sequence ID" value="NOU77416.1"/>
    <property type="molecule type" value="Genomic_DNA"/>
</dbReference>
<protein>
    <submittedName>
        <fullName evidence="5">Alpha/beta fold hydrolase</fullName>
    </submittedName>
</protein>
<dbReference type="SUPFAM" id="SSF53335">
    <property type="entry name" value="S-adenosyl-L-methionine-dependent methyltransferases"/>
    <property type="match status" value="1"/>
</dbReference>
<dbReference type="Gene3D" id="3.40.50.1820">
    <property type="entry name" value="alpha/beta hydrolase"/>
    <property type="match status" value="1"/>
</dbReference>
<dbReference type="PROSITE" id="PS50075">
    <property type="entry name" value="CARRIER"/>
    <property type="match status" value="1"/>
</dbReference>
<evidence type="ECO:0000256" key="2">
    <source>
        <dbReference type="ARBA" id="ARBA00022553"/>
    </source>
</evidence>
<dbReference type="InterPro" id="IPR013217">
    <property type="entry name" value="Methyltransf_12"/>
</dbReference>
<comment type="caution">
    <text evidence="5">The sequence shown here is derived from an EMBL/GenBank/DDBJ whole genome shotgun (WGS) entry which is preliminary data.</text>
</comment>
<dbReference type="CDD" id="cd02440">
    <property type="entry name" value="AdoMet_MTases"/>
    <property type="match status" value="1"/>
</dbReference>
<dbReference type="GO" id="GO:0016787">
    <property type="term" value="F:hydrolase activity"/>
    <property type="evidence" value="ECO:0007669"/>
    <property type="project" value="UniProtKB-KW"/>
</dbReference>
<dbReference type="InterPro" id="IPR050266">
    <property type="entry name" value="AB_hydrolase_sf"/>
</dbReference>
<reference evidence="5 6" key="1">
    <citation type="submission" date="2019-10" db="EMBL/GenBank/DDBJ databases">
        <title>Description of Paenibacillus terricola sp. nov.</title>
        <authorList>
            <person name="Carlier A."/>
            <person name="Qi S."/>
        </authorList>
    </citation>
    <scope>NUCLEOTIDE SEQUENCE [LARGE SCALE GENOMIC DNA]</scope>
    <source>
        <strain evidence="5 6">LMG 31459</strain>
    </source>
</reference>
<dbReference type="Proteomes" id="UP000596857">
    <property type="component" value="Unassembled WGS sequence"/>
</dbReference>
<dbReference type="InterPro" id="IPR000073">
    <property type="entry name" value="AB_hydrolase_1"/>
</dbReference>